<dbReference type="STRING" id="1123231.SAMN02745189_01064"/>
<proteinExistence type="predicted"/>
<name>A0A1M7E279_9BACL</name>
<evidence type="ECO:0008006" key="3">
    <source>
        <dbReference type="Google" id="ProtNLM"/>
    </source>
</evidence>
<dbReference type="Proteomes" id="UP000184206">
    <property type="component" value="Unassembled WGS sequence"/>
</dbReference>
<sequence length="100" mass="10826">MTMKRVGMMFPSRTSAEHPFIEPLRQAVEEGFGRKAYIQPSMGGSLPDAVWTKVLGAPSVVVPYANADEANHSPNENLVIENFYDGIASTCLVIDALSGQ</sequence>
<reference evidence="1 2" key="1">
    <citation type="submission" date="2016-11" db="EMBL/GenBank/DDBJ databases">
        <authorList>
            <person name="Jaros S."/>
            <person name="Januszkiewicz K."/>
            <person name="Wedrychowicz H."/>
        </authorList>
    </citation>
    <scope>NUCLEOTIDE SEQUENCE [LARGE SCALE GENOMIC DNA]</scope>
    <source>
        <strain evidence="1 2">DSM 16010</strain>
    </source>
</reference>
<dbReference type="EMBL" id="FRCF01000003">
    <property type="protein sequence ID" value="SHL85509.1"/>
    <property type="molecule type" value="Genomic_DNA"/>
</dbReference>
<dbReference type="Gene3D" id="3.40.630.10">
    <property type="entry name" value="Zn peptidases"/>
    <property type="match status" value="1"/>
</dbReference>
<gene>
    <name evidence="1" type="ORF">SAMN02745189_01064</name>
</gene>
<accession>A0A1M7E279</accession>
<evidence type="ECO:0000313" key="1">
    <source>
        <dbReference type="EMBL" id="SHL85509.1"/>
    </source>
</evidence>
<keyword evidence="2" id="KW-1185">Reference proteome</keyword>
<dbReference type="RefSeq" id="WP_331463068.1">
    <property type="nucleotide sequence ID" value="NZ_FRCF01000003.1"/>
</dbReference>
<dbReference type="SUPFAM" id="SSF53187">
    <property type="entry name" value="Zn-dependent exopeptidases"/>
    <property type="match status" value="1"/>
</dbReference>
<evidence type="ECO:0000313" key="2">
    <source>
        <dbReference type="Proteomes" id="UP000184206"/>
    </source>
</evidence>
<dbReference type="AlphaFoldDB" id="A0A1M7E279"/>
<protein>
    <recommendedName>
        <fullName evidence="3">Peptidase family M20/M25/M40</fullName>
    </recommendedName>
</protein>
<organism evidence="1 2">
    <name type="scientific">Lacicoccus alkaliphilus DSM 16010</name>
    <dbReference type="NCBI Taxonomy" id="1123231"/>
    <lineage>
        <taxon>Bacteria</taxon>
        <taxon>Bacillati</taxon>
        <taxon>Bacillota</taxon>
        <taxon>Bacilli</taxon>
        <taxon>Bacillales</taxon>
        <taxon>Salinicoccaceae</taxon>
        <taxon>Lacicoccus</taxon>
    </lineage>
</organism>